<reference evidence="3 4" key="2">
    <citation type="journal article" date="2011" name="Stand. Genomic Sci.">
        <title>Complete genome sequence of Tsukamurella paurometabola type strain (no. 33).</title>
        <authorList>
            <person name="Munk A.C."/>
            <person name="Lapidus A."/>
            <person name="Lucas S."/>
            <person name="Nolan M."/>
            <person name="Tice H."/>
            <person name="Cheng J.F."/>
            <person name="Del Rio T.G."/>
            <person name="Goodwin L."/>
            <person name="Pitluck S."/>
            <person name="Liolios K."/>
            <person name="Huntemann M."/>
            <person name="Ivanova N."/>
            <person name="Mavromatis K."/>
            <person name="Mikhailova N."/>
            <person name="Pati A."/>
            <person name="Chen A."/>
            <person name="Palaniappan K."/>
            <person name="Tapia R."/>
            <person name="Han C."/>
            <person name="Land M."/>
            <person name="Hauser L."/>
            <person name="Chang Y.J."/>
            <person name="Jeffries C.D."/>
            <person name="Brettin T."/>
            <person name="Yasawong M."/>
            <person name="Brambilla E.M."/>
            <person name="Rohde M."/>
            <person name="Sikorski J."/>
            <person name="Goker M."/>
            <person name="Detter J.C."/>
            <person name="Woyke T."/>
            <person name="Bristow J."/>
            <person name="Eisen J.A."/>
            <person name="Markowitz V."/>
            <person name="Hugenholtz P."/>
            <person name="Kyrpides N.C."/>
            <person name="Klenk H.P."/>
        </authorList>
    </citation>
    <scope>NUCLEOTIDE SEQUENCE [LARGE SCALE GENOMIC DNA]</scope>
    <source>
        <strain evidence="4">ATCC 8368 / DSM 20162 / CCUG 35730 / CIP 100753 / JCM 10117 / KCTC 9821 / NBRC 16120 / NCIMB 702349 / NCTC 13040</strain>
        <plasmid evidence="3">pTpau01</plasmid>
    </source>
</reference>
<keyword evidence="1" id="KW-0812">Transmembrane</keyword>
<dbReference type="GO" id="GO:0080120">
    <property type="term" value="P:CAAX-box protein maturation"/>
    <property type="evidence" value="ECO:0007669"/>
    <property type="project" value="UniProtKB-ARBA"/>
</dbReference>
<geneLocation type="plasmid" evidence="3 4">
    <name>pTpau01</name>
</geneLocation>
<dbReference type="Pfam" id="PF02517">
    <property type="entry name" value="Rce1-like"/>
    <property type="match status" value="1"/>
</dbReference>
<evidence type="ECO:0000259" key="2">
    <source>
        <dbReference type="Pfam" id="PF02517"/>
    </source>
</evidence>
<name>D5UYX1_TSUPD</name>
<evidence type="ECO:0000313" key="4">
    <source>
        <dbReference type="Proteomes" id="UP000001213"/>
    </source>
</evidence>
<keyword evidence="1" id="KW-0472">Membrane</keyword>
<keyword evidence="3" id="KW-0614">Plasmid</keyword>
<protein>
    <submittedName>
        <fullName evidence="3">Abortive infection protein</fullName>
    </submittedName>
</protein>
<dbReference type="eggNOG" id="COG1266">
    <property type="taxonomic scope" value="Bacteria"/>
</dbReference>
<evidence type="ECO:0000313" key="3">
    <source>
        <dbReference type="EMBL" id="ADG80818.1"/>
    </source>
</evidence>
<sequence>MIFRVPVIIVACSALGLAGARMTDASRARLSVLAGVVIATTLLFGLIHLDYGWFNVVTTWVLGAGCAAIAIASRSVWPAAALHAAYNTANHFPDIVWNLW</sequence>
<gene>
    <name evidence="3" type="ordered locus">Tpau_4250</name>
</gene>
<feature type="transmembrane region" description="Helical" evidence="1">
    <location>
        <begin position="30"/>
        <end position="49"/>
    </location>
</feature>
<dbReference type="AlphaFoldDB" id="D5UYX1"/>
<evidence type="ECO:0000256" key="1">
    <source>
        <dbReference type="SAM" id="Phobius"/>
    </source>
</evidence>
<dbReference type="EMBL" id="CP001967">
    <property type="protein sequence ID" value="ADG80818.1"/>
    <property type="molecule type" value="Genomic_DNA"/>
</dbReference>
<feature type="transmembrane region" description="Helical" evidence="1">
    <location>
        <begin position="56"/>
        <end position="77"/>
    </location>
</feature>
<reference evidence="4" key="1">
    <citation type="submission" date="2010-03" db="EMBL/GenBank/DDBJ databases">
        <title>The complete plasmid of Tsukamurella paurometabola DSM 20162.</title>
        <authorList>
            <consortium name="US DOE Joint Genome Institute (JGI-PGF)"/>
            <person name="Lucas S."/>
            <person name="Copeland A."/>
            <person name="Lapidus A."/>
            <person name="Glavina del Rio T."/>
            <person name="Dalin E."/>
            <person name="Tice H."/>
            <person name="Bruce D."/>
            <person name="Goodwin L."/>
            <person name="Pitluck S."/>
            <person name="Kyrpides N."/>
            <person name="Mavromatis K."/>
            <person name="Ivanova N."/>
            <person name="Mikhailova N."/>
            <person name="Munk A.C."/>
            <person name="Brettin T."/>
            <person name="Detter J.C."/>
            <person name="Tapia R."/>
            <person name="Han C."/>
            <person name="Larimer F."/>
            <person name="Land M."/>
            <person name="Hauser L."/>
            <person name="Markowitz V."/>
            <person name="Cheng J.-F."/>
            <person name="Hugenholtz P."/>
            <person name="Woyke T."/>
            <person name="Wu D."/>
            <person name="Jando M."/>
            <person name="Brambilla E."/>
            <person name="Klenk H.-P."/>
            <person name="Eisen J.A."/>
        </authorList>
    </citation>
    <scope>NUCLEOTIDE SEQUENCE [LARGE SCALE GENOMIC DNA]</scope>
    <source>
        <strain evidence="4">ATCC 8368 / DSM 20162 / CCUG 35730 / CIP 100753 / JCM 10117 / KCTC 9821 / NBRC 16120 / NCIMB 702349 / NCTC 13040</strain>
        <plasmid evidence="4">pTpau01</plasmid>
    </source>
</reference>
<organism evidence="3 4">
    <name type="scientific">Tsukamurella paurometabola (strain ATCC 8368 / DSM 20162 / CCUG 35730 / CIP 100753 / JCM 10117 / KCTC 9821 / NBRC 16120 / NCIMB 702349 / NCTC 13040)</name>
    <name type="common">Corynebacterium paurometabolum</name>
    <dbReference type="NCBI Taxonomy" id="521096"/>
    <lineage>
        <taxon>Bacteria</taxon>
        <taxon>Bacillati</taxon>
        <taxon>Actinomycetota</taxon>
        <taxon>Actinomycetes</taxon>
        <taxon>Mycobacteriales</taxon>
        <taxon>Tsukamurellaceae</taxon>
        <taxon>Tsukamurella</taxon>
    </lineage>
</organism>
<keyword evidence="4" id="KW-1185">Reference proteome</keyword>
<keyword evidence="1" id="KW-1133">Transmembrane helix</keyword>
<accession>D5UYX1</accession>
<dbReference type="Proteomes" id="UP000001213">
    <property type="component" value="Plasmid pTpau01"/>
</dbReference>
<feature type="domain" description="CAAX prenyl protease 2/Lysostaphin resistance protein A-like" evidence="2">
    <location>
        <begin position="32"/>
        <end position="88"/>
    </location>
</feature>
<dbReference type="GO" id="GO:0004175">
    <property type="term" value="F:endopeptidase activity"/>
    <property type="evidence" value="ECO:0007669"/>
    <property type="project" value="UniProtKB-ARBA"/>
</dbReference>
<proteinExistence type="predicted"/>
<dbReference type="HOGENOM" id="CLU_2304819_0_0_11"/>
<dbReference type="InterPro" id="IPR003675">
    <property type="entry name" value="Rce1/LyrA-like_dom"/>
</dbReference>
<dbReference type="KEGG" id="tpr:Tpau_4250"/>